<feature type="binding site" evidence="12">
    <location>
        <position position="208"/>
    </location>
    <ligand>
        <name>Zn(2+)</name>
        <dbReference type="ChEBI" id="CHEBI:29105"/>
        <label>2</label>
    </ligand>
</feature>
<dbReference type="PRINTS" id="PR00625">
    <property type="entry name" value="JDOMAIN"/>
</dbReference>
<comment type="function">
    <text evidence="9 12">Participates actively in the response to hyperosmotic and heat shock by preventing the aggregation of stress-denatured proteins and by disaggregating proteins, also in an autonomous, DnaK-independent fashion. Unfolded proteins bind initially to DnaJ; upon interaction with the DnaJ-bound protein, DnaK hydrolyzes its bound ATP, resulting in the formation of a stable complex. GrpE releases ADP from DnaK; ATP binding to DnaK triggers the release of the substrate protein, thus completing the reaction cycle. Several rounds of ATP-dependent interactions between DnaJ, DnaK and GrpE are required for fully efficient folding. Also involved, together with DnaK and GrpE, in the DNA replication of plasmids through activation of initiation proteins.</text>
</comment>
<dbReference type="EMBL" id="FXTP01000002">
    <property type="protein sequence ID" value="SMO45785.1"/>
    <property type="molecule type" value="Genomic_DNA"/>
</dbReference>
<dbReference type="FunFam" id="1.10.287.110:FF:000034">
    <property type="entry name" value="Chaperone protein DnaJ"/>
    <property type="match status" value="1"/>
</dbReference>
<feature type="binding site" evidence="12">
    <location>
        <position position="168"/>
    </location>
    <ligand>
        <name>Zn(2+)</name>
        <dbReference type="ChEBI" id="CHEBI:29105"/>
        <label>1</label>
    </ligand>
</feature>
<dbReference type="InterPro" id="IPR036869">
    <property type="entry name" value="J_dom_sf"/>
</dbReference>
<feature type="domain" description="J" evidence="15">
    <location>
        <begin position="6"/>
        <end position="71"/>
    </location>
</feature>
<dbReference type="GO" id="GO:0031072">
    <property type="term" value="F:heat shock protein binding"/>
    <property type="evidence" value="ECO:0007669"/>
    <property type="project" value="InterPro"/>
</dbReference>
<dbReference type="GO" id="GO:0009408">
    <property type="term" value="P:response to heat"/>
    <property type="evidence" value="ECO:0007669"/>
    <property type="project" value="InterPro"/>
</dbReference>
<feature type="binding site" evidence="12">
    <location>
        <position position="165"/>
    </location>
    <ligand>
        <name>Zn(2+)</name>
        <dbReference type="ChEBI" id="CHEBI:29105"/>
        <label>1</label>
    </ligand>
</feature>
<keyword evidence="5 12" id="KW-0863">Zinc-finger</keyword>
<comment type="subunit">
    <text evidence="12">Homodimer.</text>
</comment>
<keyword evidence="2 12" id="KW-0235">DNA replication</keyword>
<accession>A0A521BFA7</accession>
<keyword evidence="18" id="KW-1185">Reference proteome</keyword>
<keyword evidence="3 12" id="KW-0479">Metal-binding</keyword>
<comment type="subcellular location">
    <subcellularLocation>
        <location evidence="12">Cytoplasm</location>
    </subcellularLocation>
</comment>
<dbReference type="NCBIfam" id="TIGR02349">
    <property type="entry name" value="DnaJ_bact"/>
    <property type="match status" value="1"/>
</dbReference>
<dbReference type="InterPro" id="IPR018253">
    <property type="entry name" value="DnaJ_domain_CS"/>
</dbReference>
<dbReference type="CDD" id="cd10719">
    <property type="entry name" value="DnaJ_zf"/>
    <property type="match status" value="1"/>
</dbReference>
<evidence type="ECO:0000256" key="1">
    <source>
        <dbReference type="ARBA" id="ARBA00022490"/>
    </source>
</evidence>
<comment type="domain">
    <text evidence="12">The J domain is necessary and sufficient to stimulate DnaK ATPase activity. Zinc center 1 plays an important role in the autonomous, DnaK-independent chaperone activity of DnaJ. Zinc center 2 is essential for interaction with DnaK and for DnaJ activity.</text>
</comment>
<dbReference type="PROSITE" id="PS50076">
    <property type="entry name" value="DNAJ_2"/>
    <property type="match status" value="1"/>
</dbReference>
<feature type="binding site" evidence="12">
    <location>
        <position position="185"/>
    </location>
    <ligand>
        <name>Zn(2+)</name>
        <dbReference type="ChEBI" id="CHEBI:29105"/>
        <label>2</label>
    </ligand>
</feature>
<dbReference type="PANTHER" id="PTHR43096:SF48">
    <property type="entry name" value="CHAPERONE PROTEIN DNAJ"/>
    <property type="match status" value="1"/>
</dbReference>
<feature type="binding site" evidence="12">
    <location>
        <position position="182"/>
    </location>
    <ligand>
        <name>Zn(2+)</name>
        <dbReference type="ChEBI" id="CHEBI:29105"/>
        <label>2</label>
    </ligand>
</feature>
<dbReference type="Pfam" id="PF00226">
    <property type="entry name" value="DnaJ"/>
    <property type="match status" value="1"/>
</dbReference>
<keyword evidence="4 12" id="KW-0677">Repeat</keyword>
<feature type="binding site" evidence="12">
    <location>
        <position position="222"/>
    </location>
    <ligand>
        <name>Zn(2+)</name>
        <dbReference type="ChEBI" id="CHEBI:29105"/>
        <label>1</label>
    </ligand>
</feature>
<dbReference type="Gene3D" id="2.10.230.10">
    <property type="entry name" value="Heat shock protein DnaJ, cysteine-rich domain"/>
    <property type="match status" value="1"/>
</dbReference>
<dbReference type="InterPro" id="IPR012724">
    <property type="entry name" value="DnaJ"/>
</dbReference>
<evidence type="ECO:0000256" key="12">
    <source>
        <dbReference type="HAMAP-Rule" id="MF_01152"/>
    </source>
</evidence>
<name>A0A521BFA7_9BACT</name>
<evidence type="ECO:0000256" key="2">
    <source>
        <dbReference type="ARBA" id="ARBA00022705"/>
    </source>
</evidence>
<feature type="zinc finger region" description="CR-type" evidence="13">
    <location>
        <begin position="152"/>
        <end position="234"/>
    </location>
</feature>
<dbReference type="Proteomes" id="UP000317557">
    <property type="component" value="Unassembled WGS sequence"/>
</dbReference>
<evidence type="ECO:0000259" key="16">
    <source>
        <dbReference type="PROSITE" id="PS51188"/>
    </source>
</evidence>
<dbReference type="GO" id="GO:0051082">
    <property type="term" value="F:unfolded protein binding"/>
    <property type="evidence" value="ECO:0007669"/>
    <property type="project" value="UniProtKB-UniRule"/>
</dbReference>
<protein>
    <recommendedName>
        <fullName evidence="11 12">Chaperone protein DnaJ</fullName>
    </recommendedName>
</protein>
<dbReference type="FunFam" id="2.60.260.20:FF:000005">
    <property type="entry name" value="Chaperone protein dnaJ 1, mitochondrial"/>
    <property type="match status" value="1"/>
</dbReference>
<feature type="repeat" description="CXXCXGXG motif" evidence="12">
    <location>
        <begin position="165"/>
        <end position="172"/>
    </location>
</feature>
<feature type="binding site" evidence="12">
    <location>
        <position position="211"/>
    </location>
    <ligand>
        <name>Zn(2+)</name>
        <dbReference type="ChEBI" id="CHEBI:29105"/>
        <label>2</label>
    </ligand>
</feature>
<dbReference type="GO" id="GO:0006260">
    <property type="term" value="P:DNA replication"/>
    <property type="evidence" value="ECO:0007669"/>
    <property type="project" value="UniProtKB-KW"/>
</dbReference>
<evidence type="ECO:0000256" key="14">
    <source>
        <dbReference type="SAM" id="MobiDB-lite"/>
    </source>
</evidence>
<feature type="domain" description="CR-type" evidence="16">
    <location>
        <begin position="152"/>
        <end position="234"/>
    </location>
</feature>
<dbReference type="PROSITE" id="PS00636">
    <property type="entry name" value="DNAJ_1"/>
    <property type="match status" value="1"/>
</dbReference>
<reference evidence="17 18" key="1">
    <citation type="submission" date="2017-05" db="EMBL/GenBank/DDBJ databases">
        <authorList>
            <person name="Varghese N."/>
            <person name="Submissions S."/>
        </authorList>
    </citation>
    <scope>NUCLEOTIDE SEQUENCE [LARGE SCALE GENOMIC DNA]</scope>
    <source>
        <strain evidence="17 18">DSM 21985</strain>
    </source>
</reference>
<dbReference type="RefSeq" id="WP_142453244.1">
    <property type="nucleotide sequence ID" value="NZ_FXTP01000002.1"/>
</dbReference>
<evidence type="ECO:0000313" key="18">
    <source>
        <dbReference type="Proteomes" id="UP000317557"/>
    </source>
</evidence>
<dbReference type="InterPro" id="IPR001623">
    <property type="entry name" value="DnaJ_domain"/>
</dbReference>
<dbReference type="Pfam" id="PF00684">
    <property type="entry name" value="DnaJ_CXXCXGXG"/>
    <property type="match status" value="1"/>
</dbReference>
<comment type="similarity">
    <text evidence="10 12">Belongs to the DnaJ family.</text>
</comment>
<dbReference type="SUPFAM" id="SSF46565">
    <property type="entry name" value="Chaperone J-domain"/>
    <property type="match status" value="1"/>
</dbReference>
<evidence type="ECO:0000256" key="3">
    <source>
        <dbReference type="ARBA" id="ARBA00022723"/>
    </source>
</evidence>
<dbReference type="FunFam" id="2.10.230.10:FF:000002">
    <property type="entry name" value="Molecular chaperone DnaJ"/>
    <property type="match status" value="1"/>
</dbReference>
<evidence type="ECO:0000256" key="10">
    <source>
        <dbReference type="ARBA" id="ARBA00061004"/>
    </source>
</evidence>
<evidence type="ECO:0000256" key="6">
    <source>
        <dbReference type="ARBA" id="ARBA00022833"/>
    </source>
</evidence>
<dbReference type="NCBIfam" id="NF008035">
    <property type="entry name" value="PRK10767.1"/>
    <property type="match status" value="1"/>
</dbReference>
<dbReference type="GO" id="GO:0042026">
    <property type="term" value="P:protein refolding"/>
    <property type="evidence" value="ECO:0007669"/>
    <property type="project" value="TreeGrafter"/>
</dbReference>
<dbReference type="PANTHER" id="PTHR43096">
    <property type="entry name" value="DNAJ HOMOLOG 1, MITOCHONDRIAL-RELATED"/>
    <property type="match status" value="1"/>
</dbReference>
<evidence type="ECO:0000256" key="9">
    <source>
        <dbReference type="ARBA" id="ARBA00053423"/>
    </source>
</evidence>
<keyword evidence="1 12" id="KW-0963">Cytoplasm</keyword>
<comment type="cofactor">
    <cofactor evidence="12">
        <name>Zn(2+)</name>
        <dbReference type="ChEBI" id="CHEBI:29105"/>
    </cofactor>
    <text evidence="12">Binds 2 Zn(2+) ions per monomer.</text>
</comment>
<dbReference type="GO" id="GO:0008270">
    <property type="term" value="F:zinc ion binding"/>
    <property type="evidence" value="ECO:0007669"/>
    <property type="project" value="UniProtKB-UniRule"/>
</dbReference>
<keyword evidence="8 12" id="KW-0143">Chaperone</keyword>
<feature type="binding site" evidence="12">
    <location>
        <position position="225"/>
    </location>
    <ligand>
        <name>Zn(2+)</name>
        <dbReference type="ChEBI" id="CHEBI:29105"/>
        <label>1</label>
    </ligand>
</feature>
<dbReference type="SUPFAM" id="SSF57938">
    <property type="entry name" value="DnaJ/Hsp40 cysteine-rich domain"/>
    <property type="match status" value="1"/>
</dbReference>
<dbReference type="InterPro" id="IPR036410">
    <property type="entry name" value="HSP_DnaJ_Cys-rich_dom_sf"/>
</dbReference>
<dbReference type="Gene3D" id="1.10.287.110">
    <property type="entry name" value="DnaJ domain"/>
    <property type="match status" value="1"/>
</dbReference>
<gene>
    <name evidence="12" type="primary">dnaJ</name>
    <name evidence="17" type="ORF">SAMN06265219_102237</name>
</gene>
<feature type="repeat" description="CXXCXGXG motif" evidence="12">
    <location>
        <begin position="182"/>
        <end position="189"/>
    </location>
</feature>
<dbReference type="CDD" id="cd06257">
    <property type="entry name" value="DnaJ"/>
    <property type="match status" value="1"/>
</dbReference>
<dbReference type="CDD" id="cd10747">
    <property type="entry name" value="DnaJ_C"/>
    <property type="match status" value="1"/>
</dbReference>
<evidence type="ECO:0000259" key="15">
    <source>
        <dbReference type="PROSITE" id="PS50076"/>
    </source>
</evidence>
<keyword evidence="6 12" id="KW-0862">Zinc</keyword>
<evidence type="ECO:0000313" key="17">
    <source>
        <dbReference type="EMBL" id="SMO45785.1"/>
    </source>
</evidence>
<keyword evidence="7 12" id="KW-0346">Stress response</keyword>
<dbReference type="InterPro" id="IPR008971">
    <property type="entry name" value="HSP40/DnaJ_pept-bd"/>
</dbReference>
<feature type="repeat" description="CXXCXGXG motif" evidence="12">
    <location>
        <begin position="222"/>
        <end position="229"/>
    </location>
</feature>
<dbReference type="AlphaFoldDB" id="A0A521BFA7"/>
<evidence type="ECO:0000256" key="5">
    <source>
        <dbReference type="ARBA" id="ARBA00022771"/>
    </source>
</evidence>
<feature type="repeat" description="CXXCXGXG motif" evidence="12">
    <location>
        <begin position="208"/>
        <end position="215"/>
    </location>
</feature>
<organism evidence="17 18">
    <name type="scientific">Gracilimonas mengyeensis</name>
    <dbReference type="NCBI Taxonomy" id="1302730"/>
    <lineage>
        <taxon>Bacteria</taxon>
        <taxon>Pseudomonadati</taxon>
        <taxon>Balneolota</taxon>
        <taxon>Balneolia</taxon>
        <taxon>Balneolales</taxon>
        <taxon>Balneolaceae</taxon>
        <taxon>Gracilimonas</taxon>
    </lineage>
</organism>
<dbReference type="OrthoDB" id="9779889at2"/>
<proteinExistence type="inferred from homology"/>
<sequence length="396" mass="43463">MSTNRDYYEILGVDKSASEDEIKKAYRKKAMKFHPDRNKGDSEAEKKFKEASEAYEVLRDKEKRAKYDQFGHAGVNGQGAGGFGGGGADFDNMGFEDIFSRFGDIFGSGFFGEEAFGGGGRRGRSRRSKEPGQPGSDMKIRMSLKLEEIAFGAEKKLKIKKQIKCDSCGGTGAETNSDFETCSTCNGMGEVRQVTRTMLGQMVNVQTCPTCNGDGRIIKNKCKKCSGEGRVKGEETIKVNIPSGVSEGNYITLRGQGNAGRRGGPAGDLIVLIQEKEHENFSREGNNIYYNLTLSIPEAVLGTEKQVPTLKGKAKLKIDPGTQPGKMLRMRGRGIKGLNNSGEGDQYVRLNVYMPENLSDSERKAMESFKKSDNFSASNAKGNEKNFFSKMKDMFG</sequence>
<evidence type="ECO:0000256" key="13">
    <source>
        <dbReference type="PROSITE-ProRule" id="PRU00546"/>
    </source>
</evidence>
<evidence type="ECO:0000256" key="7">
    <source>
        <dbReference type="ARBA" id="ARBA00023016"/>
    </source>
</evidence>
<dbReference type="SMART" id="SM00271">
    <property type="entry name" value="DnaJ"/>
    <property type="match status" value="1"/>
</dbReference>
<evidence type="ECO:0000256" key="11">
    <source>
        <dbReference type="ARBA" id="ARBA00067609"/>
    </source>
</evidence>
<dbReference type="PROSITE" id="PS51188">
    <property type="entry name" value="ZF_CR"/>
    <property type="match status" value="1"/>
</dbReference>
<dbReference type="InterPro" id="IPR001305">
    <property type="entry name" value="HSP_DnaJ_Cys-rich_dom"/>
</dbReference>
<dbReference type="Gene3D" id="2.60.260.20">
    <property type="entry name" value="Urease metallochaperone UreE, N-terminal domain"/>
    <property type="match status" value="2"/>
</dbReference>
<dbReference type="SUPFAM" id="SSF49493">
    <property type="entry name" value="HSP40/DnaJ peptide-binding domain"/>
    <property type="match status" value="2"/>
</dbReference>
<dbReference type="GO" id="GO:0005524">
    <property type="term" value="F:ATP binding"/>
    <property type="evidence" value="ECO:0007669"/>
    <property type="project" value="InterPro"/>
</dbReference>
<evidence type="ECO:0000256" key="4">
    <source>
        <dbReference type="ARBA" id="ARBA00022737"/>
    </source>
</evidence>
<dbReference type="InterPro" id="IPR002939">
    <property type="entry name" value="DnaJ_C"/>
</dbReference>
<feature type="region of interest" description="Disordered" evidence="14">
    <location>
        <begin position="116"/>
        <end position="138"/>
    </location>
</feature>
<evidence type="ECO:0000256" key="8">
    <source>
        <dbReference type="ARBA" id="ARBA00023186"/>
    </source>
</evidence>
<dbReference type="GO" id="GO:0005737">
    <property type="term" value="C:cytoplasm"/>
    <property type="evidence" value="ECO:0007669"/>
    <property type="project" value="UniProtKB-SubCell"/>
</dbReference>
<dbReference type="Pfam" id="PF01556">
    <property type="entry name" value="DnaJ_C"/>
    <property type="match status" value="1"/>
</dbReference>
<dbReference type="HAMAP" id="MF_01152">
    <property type="entry name" value="DnaJ"/>
    <property type="match status" value="1"/>
</dbReference>